<organism evidence="1 2">
    <name type="scientific">Limnospira indica PCC 8005</name>
    <dbReference type="NCBI Taxonomy" id="376219"/>
    <lineage>
        <taxon>Bacteria</taxon>
        <taxon>Bacillati</taxon>
        <taxon>Cyanobacteriota</taxon>
        <taxon>Cyanophyceae</taxon>
        <taxon>Oscillatoriophycideae</taxon>
        <taxon>Oscillatoriales</taxon>
        <taxon>Sirenicapillariaceae</taxon>
        <taxon>Limnospira</taxon>
    </lineage>
</organism>
<gene>
    <name evidence="1" type="ORF">ARTHRO_40414</name>
</gene>
<dbReference type="Proteomes" id="UP000032946">
    <property type="component" value="Chromosome"/>
</dbReference>
<evidence type="ECO:0000313" key="2">
    <source>
        <dbReference type="Proteomes" id="UP000032946"/>
    </source>
</evidence>
<evidence type="ECO:0000313" key="1">
    <source>
        <dbReference type="EMBL" id="CDM96008.1"/>
    </source>
</evidence>
<dbReference type="AlphaFoldDB" id="A0A9P1KI36"/>
<protein>
    <submittedName>
        <fullName evidence="1">Uncharacterized protein</fullName>
    </submittedName>
</protein>
<sequence length="42" mass="4565">MELGKVTSLSTITVNTVHALNWLAVGYALNPPYEEVGCVNEM</sequence>
<reference evidence="1 2" key="1">
    <citation type="submission" date="2014-02" db="EMBL/GenBank/DDBJ databases">
        <authorList>
            <person name="Genoscope - CEA"/>
        </authorList>
    </citation>
    <scope>NUCLEOTIDE SEQUENCE [LARGE SCALE GENOMIC DNA]</scope>
    <source>
        <strain evidence="1 2">PCC 8005</strain>
    </source>
</reference>
<keyword evidence="2" id="KW-1185">Reference proteome</keyword>
<dbReference type="EMBL" id="FO818640">
    <property type="protein sequence ID" value="CDM96008.1"/>
    <property type="molecule type" value="Genomic_DNA"/>
</dbReference>
<name>A0A9P1KI36_9CYAN</name>
<proteinExistence type="predicted"/>
<accession>A0A9P1KI36</accession>